<gene>
    <name evidence="2" type="ORF">COS91_01775</name>
</gene>
<organism evidence="2 3">
    <name type="scientific">Candidatus Desantisbacteria bacterium CG07_land_8_20_14_0_80_39_15</name>
    <dbReference type="NCBI Taxonomy" id="1974549"/>
    <lineage>
        <taxon>Bacteria</taxon>
        <taxon>Candidatus Desantisiibacteriota</taxon>
    </lineage>
</organism>
<dbReference type="EMBL" id="PEWN01000028">
    <property type="protein sequence ID" value="PIU51941.1"/>
    <property type="molecule type" value="Genomic_DNA"/>
</dbReference>
<evidence type="ECO:0000259" key="1">
    <source>
        <dbReference type="Pfam" id="PF04015"/>
    </source>
</evidence>
<proteinExistence type="predicted"/>
<sequence length="119" mass="12744">MAIVSIVKCDDYEDAKVEIAVRQALFLVGGGQEVVKPGQKVLLKPNMLMASTPDNAATTHPSILKAMIKIVKERGAIPFVGDNPGNAYANVDRALETTGFKKVAQEQKALILSLAKPVK</sequence>
<dbReference type="AlphaFoldDB" id="A0A2M6ZHS4"/>
<evidence type="ECO:0000313" key="3">
    <source>
        <dbReference type="Proteomes" id="UP000229227"/>
    </source>
</evidence>
<dbReference type="Proteomes" id="UP000229227">
    <property type="component" value="Unassembled WGS sequence"/>
</dbReference>
<protein>
    <recommendedName>
        <fullName evidence="1">DUF362 domain-containing protein</fullName>
    </recommendedName>
</protein>
<name>A0A2M6ZHS4_9BACT</name>
<comment type="caution">
    <text evidence="2">The sequence shown here is derived from an EMBL/GenBank/DDBJ whole genome shotgun (WGS) entry which is preliminary data.</text>
</comment>
<dbReference type="Pfam" id="PF04015">
    <property type="entry name" value="DUF362"/>
    <property type="match status" value="1"/>
</dbReference>
<feature type="non-terminal residue" evidence="2">
    <location>
        <position position="119"/>
    </location>
</feature>
<reference evidence="3" key="1">
    <citation type="submission" date="2017-09" db="EMBL/GenBank/DDBJ databases">
        <title>Depth-based differentiation of microbial function through sediment-hosted aquifers and enrichment of novel symbionts in the deep terrestrial subsurface.</title>
        <authorList>
            <person name="Probst A.J."/>
            <person name="Ladd B."/>
            <person name="Jarett J.K."/>
            <person name="Geller-Mcgrath D.E."/>
            <person name="Sieber C.M.K."/>
            <person name="Emerson J.B."/>
            <person name="Anantharaman K."/>
            <person name="Thomas B.C."/>
            <person name="Malmstrom R."/>
            <person name="Stieglmeier M."/>
            <person name="Klingl A."/>
            <person name="Woyke T."/>
            <person name="Ryan C.M."/>
            <person name="Banfield J.F."/>
        </authorList>
    </citation>
    <scope>NUCLEOTIDE SEQUENCE [LARGE SCALE GENOMIC DNA]</scope>
</reference>
<dbReference type="InterPro" id="IPR007160">
    <property type="entry name" value="DUF362"/>
</dbReference>
<evidence type="ECO:0000313" key="2">
    <source>
        <dbReference type="EMBL" id="PIU51941.1"/>
    </source>
</evidence>
<accession>A0A2M6ZHS4</accession>
<feature type="domain" description="DUF362" evidence="1">
    <location>
        <begin position="41"/>
        <end position="111"/>
    </location>
</feature>